<sequence length="256" mass="28216">MSNIDVLVFGQLPTIENTSTPPSTSSSTIKESNITTLFNNETMFSNETASNTTSSEIILSTENRIVPDISFDPKWHVTTPNRANHTDDAKIRRAGIIISAVVIAISMATIVLAAFYWLYFDKQEDDQQSMSSHRTLDRNDPNREIKNAAMKSLQQNKAPALPGTTTDREKSKSTSSSSSSKKQPPKELPTKNSRLDGQTTTTTTINKASIESKDQKPEKSISASNLMRKSSMMMEPSNTQSQMPFSVLSVSSKNDD</sequence>
<proteinExistence type="predicted"/>
<comment type="caution">
    <text evidence="3">The sequence shown here is derived from an EMBL/GenBank/DDBJ whole genome shotgun (WGS) entry which is preliminary data.</text>
</comment>
<dbReference type="EMBL" id="MUJZ01061315">
    <property type="protein sequence ID" value="OTF71396.1"/>
    <property type="molecule type" value="Genomic_DNA"/>
</dbReference>
<keyword evidence="4" id="KW-1185">Reference proteome</keyword>
<dbReference type="OrthoDB" id="6516337at2759"/>
<feature type="region of interest" description="Disordered" evidence="1">
    <location>
        <begin position="151"/>
        <end position="256"/>
    </location>
</feature>
<dbReference type="Proteomes" id="UP000194236">
    <property type="component" value="Unassembled WGS sequence"/>
</dbReference>
<keyword evidence="2" id="KW-0812">Transmembrane</keyword>
<evidence type="ECO:0000313" key="4">
    <source>
        <dbReference type="Proteomes" id="UP000194236"/>
    </source>
</evidence>
<dbReference type="AlphaFoldDB" id="A0A1Y3AVB8"/>
<accession>A0A1Y3AVB8</accession>
<name>A0A1Y3AVB8_EURMA</name>
<feature type="compositionally biased region" description="Polar residues" evidence="1">
    <location>
        <begin position="236"/>
        <end position="256"/>
    </location>
</feature>
<evidence type="ECO:0000256" key="2">
    <source>
        <dbReference type="SAM" id="Phobius"/>
    </source>
</evidence>
<keyword evidence="2" id="KW-0472">Membrane</keyword>
<organism evidence="3 4">
    <name type="scientific">Euroglyphus maynei</name>
    <name type="common">Mayne's house dust mite</name>
    <dbReference type="NCBI Taxonomy" id="6958"/>
    <lineage>
        <taxon>Eukaryota</taxon>
        <taxon>Metazoa</taxon>
        <taxon>Ecdysozoa</taxon>
        <taxon>Arthropoda</taxon>
        <taxon>Chelicerata</taxon>
        <taxon>Arachnida</taxon>
        <taxon>Acari</taxon>
        <taxon>Acariformes</taxon>
        <taxon>Sarcoptiformes</taxon>
        <taxon>Astigmata</taxon>
        <taxon>Psoroptidia</taxon>
        <taxon>Analgoidea</taxon>
        <taxon>Pyroglyphidae</taxon>
        <taxon>Pyroglyphinae</taxon>
        <taxon>Euroglyphus</taxon>
    </lineage>
</organism>
<feature type="transmembrane region" description="Helical" evidence="2">
    <location>
        <begin position="96"/>
        <end position="119"/>
    </location>
</feature>
<feature type="compositionally biased region" description="Low complexity" evidence="1">
    <location>
        <begin position="173"/>
        <end position="182"/>
    </location>
</feature>
<feature type="compositionally biased region" description="Basic and acidic residues" evidence="1">
    <location>
        <begin position="210"/>
        <end position="219"/>
    </location>
</feature>
<evidence type="ECO:0000256" key="1">
    <source>
        <dbReference type="SAM" id="MobiDB-lite"/>
    </source>
</evidence>
<keyword evidence="2" id="KW-1133">Transmembrane helix</keyword>
<protein>
    <submittedName>
        <fullName evidence="3">Uncharacterized protein</fullName>
    </submittedName>
</protein>
<reference evidence="3 4" key="1">
    <citation type="submission" date="2017-03" db="EMBL/GenBank/DDBJ databases">
        <title>Genome Survey of Euroglyphus maynei.</title>
        <authorList>
            <person name="Arlian L.G."/>
            <person name="Morgan M.S."/>
            <person name="Rider S.D."/>
        </authorList>
    </citation>
    <scope>NUCLEOTIDE SEQUENCE [LARGE SCALE GENOMIC DNA]</scope>
    <source>
        <strain evidence="3">Arlian Lab</strain>
        <tissue evidence="3">Whole body</tissue>
    </source>
</reference>
<gene>
    <name evidence="3" type="ORF">BLA29_004752</name>
</gene>
<evidence type="ECO:0000313" key="3">
    <source>
        <dbReference type="EMBL" id="OTF71396.1"/>
    </source>
</evidence>